<keyword evidence="1" id="KW-0812">Transmembrane</keyword>
<protein>
    <submittedName>
        <fullName evidence="2">Uncharacterized protein</fullName>
    </submittedName>
</protein>
<name>A0A2M6YBV4_9BACT</name>
<keyword evidence="1" id="KW-1133">Transmembrane helix</keyword>
<accession>A0A2M6YBV4</accession>
<evidence type="ECO:0000313" key="2">
    <source>
        <dbReference type="EMBL" id="PIU24160.1"/>
    </source>
</evidence>
<comment type="caution">
    <text evidence="2">The sequence shown here is derived from an EMBL/GenBank/DDBJ whole genome shotgun (WGS) entry which is preliminary data.</text>
</comment>
<dbReference type="AlphaFoldDB" id="A0A2M6YBV4"/>
<evidence type="ECO:0000313" key="3">
    <source>
        <dbReference type="Proteomes" id="UP000229896"/>
    </source>
</evidence>
<dbReference type="EMBL" id="PEXI01000079">
    <property type="protein sequence ID" value="PIU24160.1"/>
    <property type="molecule type" value="Genomic_DNA"/>
</dbReference>
<dbReference type="Proteomes" id="UP000229896">
    <property type="component" value="Unassembled WGS sequence"/>
</dbReference>
<gene>
    <name evidence="2" type="ORF">COT12_02530</name>
</gene>
<proteinExistence type="predicted"/>
<reference evidence="3" key="1">
    <citation type="submission" date="2017-09" db="EMBL/GenBank/DDBJ databases">
        <title>Depth-based differentiation of microbial function through sediment-hosted aquifers and enrichment of novel symbionts in the deep terrestrial subsurface.</title>
        <authorList>
            <person name="Probst A.J."/>
            <person name="Ladd B."/>
            <person name="Jarett J.K."/>
            <person name="Geller-Mcgrath D.E."/>
            <person name="Sieber C.M.K."/>
            <person name="Emerson J.B."/>
            <person name="Anantharaman K."/>
            <person name="Thomas B.C."/>
            <person name="Malmstrom R."/>
            <person name="Stieglmeier M."/>
            <person name="Klingl A."/>
            <person name="Woyke T."/>
            <person name="Ryan C.M."/>
            <person name="Banfield J.F."/>
        </authorList>
    </citation>
    <scope>NUCLEOTIDE SEQUENCE [LARGE SCALE GENOMIC DNA]</scope>
</reference>
<sequence>MKDKRSSIKLYAISGYYSTIASSLGDKGQITSYVKSAFSKIVENYDWLILAISILLLLILSIKTIIQKIRLNNRAKELDRDFSTARK</sequence>
<keyword evidence="1" id="KW-0472">Membrane</keyword>
<feature type="transmembrane region" description="Helical" evidence="1">
    <location>
        <begin position="47"/>
        <end position="66"/>
    </location>
</feature>
<evidence type="ECO:0000256" key="1">
    <source>
        <dbReference type="SAM" id="Phobius"/>
    </source>
</evidence>
<organism evidence="2 3">
    <name type="scientific">Candidatus Berkelbacteria bacterium CG08_land_8_20_14_0_20_39_8</name>
    <dbReference type="NCBI Taxonomy" id="1974511"/>
    <lineage>
        <taxon>Bacteria</taxon>
        <taxon>Candidatus Berkelbacteria</taxon>
    </lineage>
</organism>